<keyword evidence="3" id="KW-1185">Reference proteome</keyword>
<accession>A0A317MZR1</accession>
<dbReference type="Proteomes" id="UP000246569">
    <property type="component" value="Unassembled WGS sequence"/>
</dbReference>
<dbReference type="RefSeq" id="WP_110016784.1">
    <property type="nucleotide sequence ID" value="NZ_QGTJ01000001.1"/>
</dbReference>
<name>A0A317MZR1_9GAMM</name>
<reference evidence="2 3" key="1">
    <citation type="submission" date="2018-05" db="EMBL/GenBank/DDBJ databases">
        <title>Genomic Encyclopedia of Type Strains, Phase IV (KMG-IV): sequencing the most valuable type-strain genomes for metagenomic binning, comparative biology and taxonomic classification.</title>
        <authorList>
            <person name="Goeker M."/>
        </authorList>
    </citation>
    <scope>NUCLEOTIDE SEQUENCE [LARGE SCALE GENOMIC DNA]</scope>
    <source>
        <strain evidence="2 3">DSM 23606</strain>
    </source>
</reference>
<feature type="region of interest" description="Disordered" evidence="1">
    <location>
        <begin position="252"/>
        <end position="332"/>
    </location>
</feature>
<proteinExistence type="predicted"/>
<feature type="region of interest" description="Disordered" evidence="1">
    <location>
        <begin position="345"/>
        <end position="375"/>
    </location>
</feature>
<evidence type="ECO:0000256" key="1">
    <source>
        <dbReference type="SAM" id="MobiDB-lite"/>
    </source>
</evidence>
<evidence type="ECO:0000313" key="2">
    <source>
        <dbReference type="EMBL" id="PWV65792.1"/>
    </source>
</evidence>
<comment type="caution">
    <text evidence="2">The sequence shown here is derived from an EMBL/GenBank/DDBJ whole genome shotgun (WGS) entry which is preliminary data.</text>
</comment>
<dbReference type="OrthoDB" id="5525274at2"/>
<sequence>MNAGVHVERLQLRARAARIGALRSALDTADWPQAGEAIVIVRRLSARAATPQAIAARATAQLAQQLREAVAADSPLAAHAPAVRFASAAALYAQLALDLYRGRAAHCWYWARWHHWLALPVPQAIASVLGSEPLQLAAITAELERHAALASLWQALSPPAAARLAAELAAASALPAVTAPIAQHIDPATVPLNADALPPALLRRWRAPCHGLPADDARVRLALQLVLLEWRPALLHDAAVCAALLQRLAPPEPPAGAAPRPVPPPTADAEEAATAVHTRDVAPPVRPTAAPNGQATVADAVTTSPPSAAPRAVPASTPPPEHHSARPAPPTAAVDAALDAIPASPVTPRAATASPASRRAGAETAVSATAPAPPAPAPTATVAASFAASVASAELLSDYGGTLYLLNVLNDGRLQQALGGACGIDLRSGWHWLLSLASTLGLTAGDALYRWLQARWQAHHACAEDWQPRPDDAPVVALAARLCGPRLWTPELIAGPGRLRWTPTHLDLQRPLGCVSLAVRRAGLDIDPGWLPWLGRVVHFHYLERWP</sequence>
<dbReference type="AlphaFoldDB" id="A0A317MZR1"/>
<protein>
    <submittedName>
        <fullName evidence="2">Uncharacterized protein</fullName>
    </submittedName>
</protein>
<organism evidence="2 3">
    <name type="scientific">Plasticicumulans acidivorans</name>
    <dbReference type="NCBI Taxonomy" id="886464"/>
    <lineage>
        <taxon>Bacteria</taxon>
        <taxon>Pseudomonadati</taxon>
        <taxon>Pseudomonadota</taxon>
        <taxon>Gammaproteobacteria</taxon>
        <taxon>Candidatus Competibacteraceae</taxon>
        <taxon>Plasticicumulans</taxon>
    </lineage>
</organism>
<feature type="compositionally biased region" description="Pro residues" evidence="1">
    <location>
        <begin position="252"/>
        <end position="266"/>
    </location>
</feature>
<evidence type="ECO:0000313" key="3">
    <source>
        <dbReference type="Proteomes" id="UP000246569"/>
    </source>
</evidence>
<gene>
    <name evidence="2" type="ORF">C7443_101277</name>
</gene>
<dbReference type="EMBL" id="QGTJ01000001">
    <property type="protein sequence ID" value="PWV65792.1"/>
    <property type="molecule type" value="Genomic_DNA"/>
</dbReference>
<feature type="compositionally biased region" description="Low complexity" evidence="1">
    <location>
        <begin position="345"/>
        <end position="370"/>
    </location>
</feature>
<feature type="compositionally biased region" description="Low complexity" evidence="1">
    <location>
        <begin position="300"/>
        <end position="315"/>
    </location>
</feature>